<proteinExistence type="predicted"/>
<dbReference type="AlphaFoldDB" id="A0AAE9ZBB6"/>
<evidence type="ECO:0000313" key="2">
    <source>
        <dbReference type="EMBL" id="WDE08363.1"/>
    </source>
</evidence>
<reference evidence="2 3" key="1">
    <citation type="journal article" date="2015" name="Genome Announc.">
        <title>Draft Genome Sequences of Marine Isolates of Thalassomonas viridans and Thalassomonas actiniarum.</title>
        <authorList>
            <person name="Olonade I."/>
            <person name="van Zyl L.J."/>
            <person name="Trindade M."/>
        </authorList>
    </citation>
    <scope>NUCLEOTIDE SEQUENCE [LARGE SCALE GENOMIC DNA]</scope>
    <source>
        <strain evidence="2 3">XOM25</strain>
    </source>
</reference>
<dbReference type="KEGG" id="tvd:SG34_022885"/>
<sequence length="305" mass="34433">MLLIIPLLFIASVSTALAEESFHPLTVSYVENGETIKVKGTVTADGYHFNSQSKKTISLATLQWPPYIGESLCNKGWVFQHAVALLVRKGYRVNVHFFPWARAVRLVELGVMDILFPEYFIENTAPSDNIKGKRRRELLELSDPYPGGEISFLKRKAEQDNYQGNLENLIGEKIGVVRGYQNTPEFDAMMDAGLFDISESVDDLQLMKMLAAKRVNLIIGDPLVLRYTVEHSKLPEQDKAFILQETANVLPSLQYNHLYFAVSKKSKNWQQLLTDLNQGIAAFAQSGETSRIIKNGENCFNPNQF</sequence>
<organism evidence="2 3">
    <name type="scientific">Thalassomonas viridans</name>
    <dbReference type="NCBI Taxonomy" id="137584"/>
    <lineage>
        <taxon>Bacteria</taxon>
        <taxon>Pseudomonadati</taxon>
        <taxon>Pseudomonadota</taxon>
        <taxon>Gammaproteobacteria</taxon>
        <taxon>Alteromonadales</taxon>
        <taxon>Colwelliaceae</taxon>
        <taxon>Thalassomonas</taxon>
    </lineage>
</organism>
<dbReference type="Proteomes" id="UP000032352">
    <property type="component" value="Chromosome"/>
</dbReference>
<dbReference type="SUPFAM" id="SSF53850">
    <property type="entry name" value="Periplasmic binding protein-like II"/>
    <property type="match status" value="1"/>
</dbReference>
<dbReference type="EMBL" id="CP059733">
    <property type="protein sequence ID" value="WDE08363.1"/>
    <property type="molecule type" value="Genomic_DNA"/>
</dbReference>
<reference evidence="2 3" key="2">
    <citation type="journal article" date="2022" name="Mar. Drugs">
        <title>Bioassay-Guided Fractionation Leads to the Detection of Cholic Acid Generated by the Rare Thalassomonas sp.</title>
        <authorList>
            <person name="Pheiffer F."/>
            <person name="Schneider Y.K."/>
            <person name="Hansen E.H."/>
            <person name="Andersen J.H."/>
            <person name="Isaksson J."/>
            <person name="Busche T."/>
            <person name="R C."/>
            <person name="Kalinowski J."/>
            <person name="Zyl L.V."/>
            <person name="Trindade M."/>
        </authorList>
    </citation>
    <scope>NUCLEOTIDE SEQUENCE [LARGE SCALE GENOMIC DNA]</scope>
    <source>
        <strain evidence="2 3">XOM25</strain>
    </source>
</reference>
<protein>
    <submittedName>
        <fullName evidence="2">Transporter substrate-binding domain-containing protein</fullName>
    </submittedName>
</protein>
<dbReference type="Gene3D" id="3.40.190.10">
    <property type="entry name" value="Periplasmic binding protein-like II"/>
    <property type="match status" value="2"/>
</dbReference>
<name>A0AAE9ZBB6_9GAMM</name>
<keyword evidence="3" id="KW-1185">Reference proteome</keyword>
<feature type="chain" id="PRO_5042158146" evidence="1">
    <location>
        <begin position="19"/>
        <end position="305"/>
    </location>
</feature>
<evidence type="ECO:0000256" key="1">
    <source>
        <dbReference type="SAM" id="SignalP"/>
    </source>
</evidence>
<keyword evidence="1" id="KW-0732">Signal</keyword>
<evidence type="ECO:0000313" key="3">
    <source>
        <dbReference type="Proteomes" id="UP000032352"/>
    </source>
</evidence>
<feature type="signal peptide" evidence="1">
    <location>
        <begin position="1"/>
        <end position="18"/>
    </location>
</feature>
<accession>A0AAE9ZBB6</accession>
<gene>
    <name evidence="2" type="ORF">SG34_022885</name>
</gene>